<dbReference type="GO" id="GO:0016887">
    <property type="term" value="F:ATP hydrolysis activity"/>
    <property type="evidence" value="ECO:0007669"/>
    <property type="project" value="UniProtKB-UniRule"/>
</dbReference>
<dbReference type="GO" id="GO:0006281">
    <property type="term" value="P:DNA repair"/>
    <property type="evidence" value="ECO:0007669"/>
    <property type="project" value="UniProtKB-KW"/>
</dbReference>
<dbReference type="Gene3D" id="1.10.287.380">
    <property type="entry name" value="Valyl-tRNA synthetase, C-terminal domain"/>
    <property type="match status" value="1"/>
</dbReference>
<dbReference type="InterPro" id="IPR032781">
    <property type="entry name" value="ABC_tran_Xtn"/>
</dbReference>
<dbReference type="SMART" id="SM00382">
    <property type="entry name" value="AAA"/>
    <property type="match status" value="2"/>
</dbReference>
<dbReference type="Pfam" id="PF12848">
    <property type="entry name" value="ABC_tran_Xtn"/>
    <property type="match status" value="1"/>
</dbReference>
<dbReference type="EMBL" id="CP031124">
    <property type="protein sequence ID" value="AXF86263.1"/>
    <property type="molecule type" value="Genomic_DNA"/>
</dbReference>
<dbReference type="PANTHER" id="PTHR42855">
    <property type="entry name" value="ABC TRANSPORTER ATP-BINDING SUBUNIT"/>
    <property type="match status" value="1"/>
</dbReference>
<dbReference type="OrthoDB" id="9762051at2"/>
<feature type="domain" description="ABC transporter" evidence="14">
    <location>
        <begin position="323"/>
        <end position="540"/>
    </location>
</feature>
<evidence type="ECO:0000256" key="10">
    <source>
        <dbReference type="ARBA" id="ARBA00023204"/>
    </source>
</evidence>
<comment type="subcellular location">
    <subcellularLocation>
        <location evidence="13">Cytoplasm</location>
    </subcellularLocation>
    <text evidence="13">Associates with ribosomes.</text>
</comment>
<comment type="similarity">
    <text evidence="12 13">Belongs to the ABC transporter superfamily. ABCF family. Uup subfamily.</text>
</comment>
<dbReference type="GO" id="GO:0043022">
    <property type="term" value="F:ribosome binding"/>
    <property type="evidence" value="ECO:0007669"/>
    <property type="project" value="UniProtKB-UniRule"/>
</dbReference>
<dbReference type="PANTHER" id="PTHR42855:SF1">
    <property type="entry name" value="ABC TRANSPORTER DOMAIN-CONTAINING PROTEIN"/>
    <property type="match status" value="1"/>
</dbReference>
<dbReference type="InterPro" id="IPR003439">
    <property type="entry name" value="ABC_transporter-like_ATP-bd"/>
</dbReference>
<reference evidence="16" key="1">
    <citation type="submission" date="2018-07" db="EMBL/GenBank/DDBJ databases">
        <authorList>
            <person name="Kim H."/>
        </authorList>
    </citation>
    <scope>NUCLEOTIDE SEQUENCE [LARGE SCALE GENOMIC DNA]</scope>
    <source>
        <strain evidence="16">F02</strain>
    </source>
</reference>
<dbReference type="InterPro" id="IPR017871">
    <property type="entry name" value="ABC_transporter-like_CS"/>
</dbReference>
<keyword evidence="10 13" id="KW-0234">DNA repair</keyword>
<dbReference type="Gene3D" id="3.40.50.300">
    <property type="entry name" value="P-loop containing nucleotide triphosphate hydrolases"/>
    <property type="match status" value="2"/>
</dbReference>
<dbReference type="KEGG" id="hyf:DTO96_102009"/>
<dbReference type="Pfam" id="PF16326">
    <property type="entry name" value="ABC_tran_CTD"/>
    <property type="match status" value="1"/>
</dbReference>
<evidence type="ECO:0000259" key="14">
    <source>
        <dbReference type="PROSITE" id="PS50893"/>
    </source>
</evidence>
<keyword evidence="2 13" id="KW-0963">Cytoplasm</keyword>
<keyword evidence="8 13" id="KW-0067">ATP-binding</keyword>
<accession>A0A345DD25</accession>
<dbReference type="SUPFAM" id="SSF52540">
    <property type="entry name" value="P-loop containing nucleoside triphosphate hydrolases"/>
    <property type="match status" value="2"/>
</dbReference>
<organism evidence="15 16">
    <name type="scientific">Ephemeroptericola cinctiostellae</name>
    <dbReference type="NCBI Taxonomy" id="2268024"/>
    <lineage>
        <taxon>Bacteria</taxon>
        <taxon>Pseudomonadati</taxon>
        <taxon>Pseudomonadota</taxon>
        <taxon>Betaproteobacteria</taxon>
        <taxon>Burkholderiales</taxon>
        <taxon>Burkholderiaceae</taxon>
        <taxon>Ephemeroptericola</taxon>
    </lineage>
</organism>
<dbReference type="GO" id="GO:0003677">
    <property type="term" value="F:DNA binding"/>
    <property type="evidence" value="ECO:0007669"/>
    <property type="project" value="UniProtKB-UniRule"/>
</dbReference>
<evidence type="ECO:0000256" key="2">
    <source>
        <dbReference type="ARBA" id="ARBA00022490"/>
    </source>
</evidence>
<evidence type="ECO:0000256" key="7">
    <source>
        <dbReference type="ARBA" id="ARBA00022801"/>
    </source>
</evidence>
<comment type="function">
    <text evidence="13">Probably plays a role in ribosome assembly or function. May be involved in resolution of branched DNA intermediates that result from template switching in postreplication gaps. Binds DNA and has ATPase activity.</text>
</comment>
<dbReference type="RefSeq" id="WP_114563358.1">
    <property type="nucleotide sequence ID" value="NZ_CP031124.1"/>
</dbReference>
<evidence type="ECO:0000313" key="16">
    <source>
        <dbReference type="Proteomes" id="UP000252182"/>
    </source>
</evidence>
<dbReference type="Pfam" id="PF00005">
    <property type="entry name" value="ABC_tran"/>
    <property type="match status" value="2"/>
</dbReference>
<evidence type="ECO:0000256" key="6">
    <source>
        <dbReference type="ARBA" id="ARBA00022763"/>
    </source>
</evidence>
<evidence type="ECO:0000256" key="5">
    <source>
        <dbReference type="ARBA" id="ARBA00022741"/>
    </source>
</evidence>
<feature type="binding site" evidence="13">
    <location>
        <begin position="36"/>
        <end position="43"/>
    </location>
    <ligand>
        <name>ATP</name>
        <dbReference type="ChEBI" id="CHEBI:30616"/>
        <label>1</label>
    </ligand>
</feature>
<evidence type="ECO:0000256" key="13">
    <source>
        <dbReference type="HAMAP-Rule" id="MF_00848"/>
    </source>
</evidence>
<dbReference type="InterPro" id="IPR051309">
    <property type="entry name" value="ABCF_ATPase"/>
</dbReference>
<dbReference type="AlphaFoldDB" id="A0A345DD25"/>
<keyword evidence="4 13" id="KW-0677">Repeat</keyword>
<dbReference type="InterPro" id="IPR003593">
    <property type="entry name" value="AAA+_ATPase"/>
</dbReference>
<evidence type="ECO:0000256" key="1">
    <source>
        <dbReference type="ARBA" id="ARBA00022475"/>
    </source>
</evidence>
<dbReference type="PROSITE" id="PS50893">
    <property type="entry name" value="ABC_TRANSPORTER_2"/>
    <property type="match status" value="2"/>
</dbReference>
<evidence type="ECO:0000256" key="12">
    <source>
        <dbReference type="ARBA" id="ARBA00061478"/>
    </source>
</evidence>
<name>A0A345DD25_9BURK</name>
<evidence type="ECO:0000256" key="8">
    <source>
        <dbReference type="ARBA" id="ARBA00022840"/>
    </source>
</evidence>
<keyword evidence="16" id="KW-1185">Reference proteome</keyword>
<evidence type="ECO:0000256" key="9">
    <source>
        <dbReference type="ARBA" id="ARBA00023125"/>
    </source>
</evidence>
<comment type="catalytic activity">
    <reaction evidence="11 13">
        <text>ATP + H2O = ADP + phosphate + H(+)</text>
        <dbReference type="Rhea" id="RHEA:13065"/>
        <dbReference type="ChEBI" id="CHEBI:15377"/>
        <dbReference type="ChEBI" id="CHEBI:15378"/>
        <dbReference type="ChEBI" id="CHEBI:30616"/>
        <dbReference type="ChEBI" id="CHEBI:43474"/>
        <dbReference type="ChEBI" id="CHEBI:456216"/>
    </reaction>
</comment>
<dbReference type="EC" id="3.6.1.-" evidence="13"/>
<sequence length="647" mass="71640">MAIFTLSDAQLAYGHVALLDHTDFALEEGERVGLIGRNGTGKSSLLKIIAGLQSLDDGLISRQQGLKCAYVEQEPLFAADMTVLQAVAEGVGEGAQLLIEYENLIEELAHAEGDHQMELLDRLQMVQTELEHNDGWTLHTRVQATLDQLGLDEHALCGKLSGGVQKRVAIARALVQAPDILLLDEPTNHLDMTAIGWLEELLRSFKGAVLLITHDRAFLDNVATRIIELDRGLIRSYPGNFTEYQALKAQQLADEAIENAKFDKVMAQEEVWIRKGVEARRTKSVARINRLLEMRQQSSARREQVGNVKLEVAQGDRSGKVVAEMENVCKSFGDRKIVHDFTANIMRGDKVGFLAGNGMGKTTLLKLILGELEADSGRIKTGTNISVAYFDQMRGALDPEQTLADTISPGSEWVEINGAKKHVMGYLADFLFAPQRAHSPVKSLSGGERNRLLLARLFANPANVLVMDEPTNDLDIETLELLEELLQEYPGTVFLVSHDRQFLDNVVTSIIAAEPRVGEWREYVGGFYDWQRQSGLTTPVGYAEVDAAMLKHAPKKAEEPEKAAPADPIKTTAKSKLSFKEQKELEELPITIANLENEQNGINALLLDGQIFVNEPKRGVALTERLGEIDEALLVCLERWEALEARK</sequence>
<keyword evidence="3" id="KW-0472">Membrane</keyword>
<protein>
    <recommendedName>
        <fullName evidence="13">ATP-binding protein Uup</fullName>
        <ecNumber evidence="13">3.6.1.-</ecNumber>
    </recommendedName>
</protein>
<evidence type="ECO:0000256" key="11">
    <source>
        <dbReference type="ARBA" id="ARBA00049360"/>
    </source>
</evidence>
<proteinExistence type="inferred from homology"/>
<dbReference type="InterPro" id="IPR032524">
    <property type="entry name" value="ABC_tran_C"/>
</dbReference>
<keyword evidence="3" id="KW-0997">Cell inner membrane</keyword>
<evidence type="ECO:0000256" key="4">
    <source>
        <dbReference type="ARBA" id="ARBA00022737"/>
    </source>
</evidence>
<comment type="caution">
    <text evidence="13">Lacks conserved residue(s) required for the propagation of feature annotation.</text>
</comment>
<dbReference type="PROSITE" id="PS00211">
    <property type="entry name" value="ABC_TRANSPORTER_1"/>
    <property type="match status" value="1"/>
</dbReference>
<dbReference type="InterPro" id="IPR043686">
    <property type="entry name" value="Uup"/>
</dbReference>
<keyword evidence="6 13" id="KW-0227">DNA damage</keyword>
<dbReference type="HAMAP" id="MF_00848">
    <property type="entry name" value="Uup"/>
    <property type="match status" value="1"/>
</dbReference>
<evidence type="ECO:0000256" key="3">
    <source>
        <dbReference type="ARBA" id="ARBA00022519"/>
    </source>
</evidence>
<dbReference type="FunFam" id="3.40.50.300:FF:000309">
    <property type="entry name" value="ABC transporter ATP-binding protein"/>
    <property type="match status" value="1"/>
</dbReference>
<keyword evidence="5 13" id="KW-0547">Nucleotide-binding</keyword>
<evidence type="ECO:0000313" key="15">
    <source>
        <dbReference type="EMBL" id="AXF86263.1"/>
    </source>
</evidence>
<feature type="domain" description="ABC transporter" evidence="14">
    <location>
        <begin position="4"/>
        <end position="256"/>
    </location>
</feature>
<dbReference type="InterPro" id="IPR037118">
    <property type="entry name" value="Val-tRNA_synth_C_sf"/>
</dbReference>
<keyword evidence="7 13" id="KW-0378">Hydrolase</keyword>
<dbReference type="InterPro" id="IPR027417">
    <property type="entry name" value="P-loop_NTPase"/>
</dbReference>
<dbReference type="CDD" id="cd03221">
    <property type="entry name" value="ABCF_EF-3"/>
    <property type="match status" value="2"/>
</dbReference>
<keyword evidence="1" id="KW-1003">Cell membrane</keyword>
<dbReference type="Proteomes" id="UP000252182">
    <property type="component" value="Chromosome"/>
</dbReference>
<dbReference type="GO" id="GO:0005737">
    <property type="term" value="C:cytoplasm"/>
    <property type="evidence" value="ECO:0007669"/>
    <property type="project" value="UniProtKB-SubCell"/>
</dbReference>
<keyword evidence="9 13" id="KW-0238">DNA-binding</keyword>
<dbReference type="FunFam" id="3.40.50.300:FF:000011">
    <property type="entry name" value="Putative ABC transporter ATP-binding component"/>
    <property type="match status" value="1"/>
</dbReference>
<dbReference type="GO" id="GO:0005524">
    <property type="term" value="F:ATP binding"/>
    <property type="evidence" value="ECO:0007669"/>
    <property type="project" value="UniProtKB-UniRule"/>
</dbReference>
<gene>
    <name evidence="13 15" type="primary">uup</name>
    <name evidence="15" type="ORF">DTO96_102009</name>
</gene>